<feature type="domain" description="Glyceraldehyde 3-phosphate dehydrogenase NAD(P) binding" evidence="9">
    <location>
        <begin position="3"/>
        <end position="154"/>
    </location>
</feature>
<feature type="binding site" evidence="5">
    <location>
        <position position="122"/>
    </location>
    <ligand>
        <name>NAD(+)</name>
        <dbReference type="ChEBI" id="CHEBI:57540"/>
    </ligand>
</feature>
<feature type="binding site" evidence="4">
    <location>
        <begin position="153"/>
        <end position="155"/>
    </location>
    <ligand>
        <name>D-glyceraldehyde 3-phosphate</name>
        <dbReference type="ChEBI" id="CHEBI:59776"/>
    </ligand>
</feature>
<evidence type="ECO:0000256" key="2">
    <source>
        <dbReference type="ARBA" id="ARBA00023002"/>
    </source>
</evidence>
<name>A0A1M6FMG4_9FIRM</name>
<feature type="site" description="Activates thiol group during catalysis" evidence="6">
    <location>
        <position position="181"/>
    </location>
</feature>
<dbReference type="CDD" id="cd18126">
    <property type="entry name" value="GAPDH_I_C"/>
    <property type="match status" value="1"/>
</dbReference>
<dbReference type="AlphaFoldDB" id="A0A1M6FMG4"/>
<dbReference type="SUPFAM" id="SSF51735">
    <property type="entry name" value="NAD(P)-binding Rossmann-fold domains"/>
    <property type="match status" value="1"/>
</dbReference>
<dbReference type="GO" id="GO:0006006">
    <property type="term" value="P:glucose metabolic process"/>
    <property type="evidence" value="ECO:0007669"/>
    <property type="project" value="InterPro"/>
</dbReference>
<dbReference type="Pfam" id="PF00044">
    <property type="entry name" value="Gp_dh_N"/>
    <property type="match status" value="1"/>
</dbReference>
<dbReference type="InterPro" id="IPR020829">
    <property type="entry name" value="GlycerAld_3-P_DH_cat"/>
</dbReference>
<comment type="similarity">
    <text evidence="1 7">Belongs to the glyceraldehyde-3-phosphate dehydrogenase family.</text>
</comment>
<dbReference type="RefSeq" id="WP_073048944.1">
    <property type="nucleotide sequence ID" value="NZ_FQZL01000009.1"/>
</dbReference>
<evidence type="ECO:0000256" key="3">
    <source>
        <dbReference type="PIRSR" id="PIRSR000149-1"/>
    </source>
</evidence>
<dbReference type="PROSITE" id="PS00071">
    <property type="entry name" value="GAPDH"/>
    <property type="match status" value="1"/>
</dbReference>
<feature type="active site" description="Nucleophile" evidence="3">
    <location>
        <position position="154"/>
    </location>
</feature>
<dbReference type="Gene3D" id="3.30.360.10">
    <property type="entry name" value="Dihydrodipicolinate Reductase, domain 2"/>
    <property type="match status" value="1"/>
</dbReference>
<dbReference type="PANTHER" id="PTHR43148">
    <property type="entry name" value="GLYCERALDEHYDE-3-PHOSPHATE DEHYDROGENASE 2"/>
    <property type="match status" value="1"/>
</dbReference>
<protein>
    <recommendedName>
        <fullName evidence="8">Glyceraldehyde-3-phosphate dehydrogenase</fullName>
        <ecNumber evidence="8">1.2.1.-</ecNumber>
    </recommendedName>
</protein>
<dbReference type="PIRSF" id="PIRSF000149">
    <property type="entry name" value="GAP_DH"/>
    <property type="match status" value="1"/>
</dbReference>
<evidence type="ECO:0000256" key="4">
    <source>
        <dbReference type="PIRSR" id="PIRSR000149-2"/>
    </source>
</evidence>
<keyword evidence="11" id="KW-1185">Reference proteome</keyword>
<accession>A0A1M6FMG4</accession>
<dbReference type="GO" id="GO:0051287">
    <property type="term" value="F:NAD binding"/>
    <property type="evidence" value="ECO:0007669"/>
    <property type="project" value="InterPro"/>
</dbReference>
<feature type="binding site" evidence="4">
    <location>
        <position position="184"/>
    </location>
    <ligand>
        <name>D-glyceraldehyde 3-phosphate</name>
        <dbReference type="ChEBI" id="CHEBI:59776"/>
    </ligand>
</feature>
<evidence type="ECO:0000313" key="10">
    <source>
        <dbReference type="EMBL" id="SHI98938.1"/>
    </source>
</evidence>
<dbReference type="SMART" id="SM00846">
    <property type="entry name" value="Gp_dh_N"/>
    <property type="match status" value="1"/>
</dbReference>
<dbReference type="OrthoDB" id="9803304at2"/>
<dbReference type="FunFam" id="3.40.50.720:FF:000001">
    <property type="entry name" value="Glyceraldehyde-3-phosphate dehydrogenase"/>
    <property type="match status" value="1"/>
</dbReference>
<dbReference type="GO" id="GO:0050661">
    <property type="term" value="F:NADP binding"/>
    <property type="evidence" value="ECO:0007669"/>
    <property type="project" value="InterPro"/>
</dbReference>
<evidence type="ECO:0000256" key="1">
    <source>
        <dbReference type="ARBA" id="ARBA00007406"/>
    </source>
</evidence>
<keyword evidence="5" id="KW-0547">Nucleotide-binding</keyword>
<feature type="binding site" evidence="4">
    <location>
        <begin position="213"/>
        <end position="214"/>
    </location>
    <ligand>
        <name>D-glyceraldehyde 3-phosphate</name>
        <dbReference type="ChEBI" id="CHEBI:59776"/>
    </ligand>
</feature>
<dbReference type="InterPro" id="IPR020830">
    <property type="entry name" value="GlycerAld_3-P_DH_AS"/>
</dbReference>
<proteinExistence type="inferred from homology"/>
<dbReference type="NCBIfam" id="TIGR01534">
    <property type="entry name" value="GAPDH-I"/>
    <property type="match status" value="1"/>
</dbReference>
<dbReference type="Pfam" id="PF02800">
    <property type="entry name" value="Gp_dh_C"/>
    <property type="match status" value="1"/>
</dbReference>
<gene>
    <name evidence="10" type="ORF">SAMN02745751_01472</name>
</gene>
<dbReference type="InterPro" id="IPR036291">
    <property type="entry name" value="NAD(P)-bd_dom_sf"/>
</dbReference>
<dbReference type="InterPro" id="IPR006424">
    <property type="entry name" value="Glyceraldehyde-3-P_DH_1"/>
</dbReference>
<keyword evidence="2 8" id="KW-0560">Oxidoreductase</keyword>
<dbReference type="Proteomes" id="UP000184052">
    <property type="component" value="Unassembled WGS sequence"/>
</dbReference>
<feature type="binding site" evidence="4">
    <location>
        <position position="236"/>
    </location>
    <ligand>
        <name>D-glyceraldehyde 3-phosphate</name>
        <dbReference type="ChEBI" id="CHEBI:59776"/>
    </ligand>
</feature>
<evidence type="ECO:0000259" key="9">
    <source>
        <dbReference type="SMART" id="SM00846"/>
    </source>
</evidence>
<dbReference type="CDD" id="cd05214">
    <property type="entry name" value="GAPDH_I_N"/>
    <property type="match status" value="1"/>
</dbReference>
<feature type="binding site" evidence="5">
    <location>
        <position position="317"/>
    </location>
    <ligand>
        <name>NAD(+)</name>
        <dbReference type="ChEBI" id="CHEBI:57540"/>
    </ligand>
</feature>
<reference evidence="10 11" key="1">
    <citation type="submission" date="2016-11" db="EMBL/GenBank/DDBJ databases">
        <authorList>
            <person name="Jaros S."/>
            <person name="Januszkiewicz K."/>
            <person name="Wedrychowicz H."/>
        </authorList>
    </citation>
    <scope>NUCLEOTIDE SEQUENCE [LARGE SCALE GENOMIC DNA]</scope>
    <source>
        <strain evidence="10 11">DSM 17477</strain>
    </source>
</reference>
<dbReference type="Gene3D" id="3.40.50.720">
    <property type="entry name" value="NAD(P)-binding Rossmann-like Domain"/>
    <property type="match status" value="1"/>
</dbReference>
<dbReference type="GO" id="GO:0016620">
    <property type="term" value="F:oxidoreductase activity, acting on the aldehyde or oxo group of donors, NAD or NADP as acceptor"/>
    <property type="evidence" value="ECO:0007669"/>
    <property type="project" value="InterPro"/>
</dbReference>
<evidence type="ECO:0000256" key="7">
    <source>
        <dbReference type="RuleBase" id="RU000397"/>
    </source>
</evidence>
<sequence>MSIRVVINGFGRIGRITLRNYLEKNDSNVEIVAINGIKDIENAVLNIKYDTIYGKLSNEIHTDGKYIVIDGRKILALNERNVEKLPWKELGVDIVIESTGKFTTGETAKSHIDAGARKVIISAPGKDIDGTFVVGVNHHEYDNENQHIISNASCTTNCLAPVCKVLLDEFGIEKGHMTTVHAYTNNQVLLDAVNKSDMRRSRGTAESIIPTTTGAAKAISKVIPEMEGLLTGMAMRVPVSSVSVVDLVVQLKKDVTLEEVNAALEKASAENMKGILGYSTDPLVSVDFRKEDCSSVVDALSTQINDGLVKIISWYDNEWGYSRRLLELAEHVAGKMQDRRDRSRKSA</sequence>
<evidence type="ECO:0000256" key="5">
    <source>
        <dbReference type="PIRSR" id="PIRSR000149-3"/>
    </source>
</evidence>
<dbReference type="EMBL" id="FQZL01000009">
    <property type="protein sequence ID" value="SHI98938.1"/>
    <property type="molecule type" value="Genomic_DNA"/>
</dbReference>
<keyword evidence="5" id="KW-0520">NAD</keyword>
<evidence type="ECO:0000256" key="6">
    <source>
        <dbReference type="PIRSR" id="PIRSR000149-4"/>
    </source>
</evidence>
<evidence type="ECO:0000256" key="8">
    <source>
        <dbReference type="RuleBase" id="RU361160"/>
    </source>
</evidence>
<dbReference type="InterPro" id="IPR020831">
    <property type="entry name" value="GlycerAld/Erythrose_P_DH"/>
</dbReference>
<feature type="binding site" evidence="5">
    <location>
        <position position="80"/>
    </location>
    <ligand>
        <name>NAD(+)</name>
        <dbReference type="ChEBI" id="CHEBI:57540"/>
    </ligand>
</feature>
<evidence type="ECO:0000313" key="11">
    <source>
        <dbReference type="Proteomes" id="UP000184052"/>
    </source>
</evidence>
<organism evidence="10 11">
    <name type="scientific">Dethiosulfatibacter aminovorans DSM 17477</name>
    <dbReference type="NCBI Taxonomy" id="1121476"/>
    <lineage>
        <taxon>Bacteria</taxon>
        <taxon>Bacillati</taxon>
        <taxon>Bacillota</taxon>
        <taxon>Tissierellia</taxon>
        <taxon>Dethiosulfatibacter</taxon>
    </lineage>
</organism>
<dbReference type="SUPFAM" id="SSF55347">
    <property type="entry name" value="Glyceraldehyde-3-phosphate dehydrogenase-like, C-terminal domain"/>
    <property type="match status" value="1"/>
</dbReference>
<dbReference type="STRING" id="1121476.SAMN02745751_01472"/>
<dbReference type="PRINTS" id="PR00078">
    <property type="entry name" value="G3PDHDRGNASE"/>
</dbReference>
<dbReference type="EC" id="1.2.1.-" evidence="8"/>
<dbReference type="InterPro" id="IPR020828">
    <property type="entry name" value="GlycerAld_3-P_DH_NAD(P)-bd"/>
</dbReference>
<dbReference type="FunFam" id="3.30.360.10:FF:000002">
    <property type="entry name" value="Glyceraldehyde-3-phosphate dehydrogenase"/>
    <property type="match status" value="1"/>
</dbReference>
<feature type="binding site" evidence="5">
    <location>
        <begin position="12"/>
        <end position="13"/>
    </location>
    <ligand>
        <name>NAD(+)</name>
        <dbReference type="ChEBI" id="CHEBI:57540"/>
    </ligand>
</feature>